<evidence type="ECO:0000313" key="2">
    <source>
        <dbReference type="Proteomes" id="UP000776629"/>
    </source>
</evidence>
<name>A0ABS2EP36_9LACO</name>
<comment type="caution">
    <text evidence="1">The sequence shown here is derived from an EMBL/GenBank/DDBJ whole genome shotgun (WGS) entry which is preliminary data.</text>
</comment>
<organism evidence="1 2">
    <name type="scientific">Limosilactobacillus alvi</name>
    <dbReference type="NCBI Taxonomy" id="990412"/>
    <lineage>
        <taxon>Bacteria</taxon>
        <taxon>Bacillati</taxon>
        <taxon>Bacillota</taxon>
        <taxon>Bacilli</taxon>
        <taxon>Lactobacillales</taxon>
        <taxon>Lactobacillaceae</taxon>
        <taxon>Limosilactobacillus</taxon>
    </lineage>
</organism>
<reference evidence="1 2" key="1">
    <citation type="journal article" date="2021" name="Sci. Rep.">
        <title>The distribution of antibiotic resistance genes in chicken gut microbiota commensals.</title>
        <authorList>
            <person name="Juricova H."/>
            <person name="Matiasovicova J."/>
            <person name="Kubasova T."/>
            <person name="Cejkova D."/>
            <person name="Rychlik I."/>
        </authorList>
    </citation>
    <scope>NUCLEOTIDE SEQUENCE [LARGE SCALE GENOMIC DNA]</scope>
    <source>
        <strain evidence="1 2">An810</strain>
    </source>
</reference>
<gene>
    <name evidence="1" type="ORF">H5993_05310</name>
</gene>
<proteinExistence type="predicted"/>
<keyword evidence="2" id="KW-1185">Reference proteome</keyword>
<sequence length="115" mass="12919">MLPRILEKMCNQTITLALPTGEEDDYGKPVVKQQQIDNVIVQPQTIYAGNSNGRQVTANAVVFILGQVSTPMPALGPDCVGWHLQFEGRDYTITRFVDNREPFSNDVYSYELEVL</sequence>
<dbReference type="Pfam" id="PF10665">
    <property type="entry name" value="Minor_capsid_1"/>
    <property type="match status" value="1"/>
</dbReference>
<evidence type="ECO:0000313" key="1">
    <source>
        <dbReference type="EMBL" id="MBM6754175.1"/>
    </source>
</evidence>
<protein>
    <submittedName>
        <fullName evidence="1">Capsid protein</fullName>
    </submittedName>
</protein>
<accession>A0ABS2EP36</accession>
<dbReference type="Proteomes" id="UP000776629">
    <property type="component" value="Unassembled WGS sequence"/>
</dbReference>
<dbReference type="EMBL" id="JACJJQ010000020">
    <property type="protein sequence ID" value="MBM6754175.1"/>
    <property type="molecule type" value="Genomic_DNA"/>
</dbReference>
<dbReference type="RefSeq" id="WP_204776536.1">
    <property type="nucleotide sequence ID" value="NZ_JACJJQ010000020.1"/>
</dbReference>
<dbReference type="InterPro" id="IPR019612">
    <property type="entry name" value="Minor_capsid_put"/>
</dbReference>